<evidence type="ECO:0000256" key="4">
    <source>
        <dbReference type="ARBA" id="ARBA00023163"/>
    </source>
</evidence>
<keyword evidence="4" id="KW-0804">Transcription</keyword>
<keyword evidence="1" id="KW-0678">Repressor</keyword>
<dbReference type="Proteomes" id="UP000177346">
    <property type="component" value="Unassembled WGS sequence"/>
</dbReference>
<dbReference type="PANTHER" id="PTHR34824">
    <property type="entry name" value="HEAT-INDUCIBLE TRANSCRIPTION REPRESSOR HRCA"/>
    <property type="match status" value="1"/>
</dbReference>
<dbReference type="InterPro" id="IPR002571">
    <property type="entry name" value="HrcA"/>
</dbReference>
<dbReference type="GO" id="GO:0003677">
    <property type="term" value="F:DNA binding"/>
    <property type="evidence" value="ECO:0007669"/>
    <property type="project" value="InterPro"/>
</dbReference>
<dbReference type="GO" id="GO:0045892">
    <property type="term" value="P:negative regulation of DNA-templated transcription"/>
    <property type="evidence" value="ECO:0007669"/>
    <property type="project" value="TreeGrafter"/>
</dbReference>
<proteinExistence type="predicted"/>
<dbReference type="InterPro" id="IPR036388">
    <property type="entry name" value="WH-like_DNA-bd_sf"/>
</dbReference>
<evidence type="ECO:0000256" key="1">
    <source>
        <dbReference type="ARBA" id="ARBA00022491"/>
    </source>
</evidence>
<gene>
    <name evidence="5" type="ORF">A3B19_00730</name>
</gene>
<dbReference type="SUPFAM" id="SSF46785">
    <property type="entry name" value="Winged helix' DNA-binding domain"/>
    <property type="match status" value="1"/>
</dbReference>
<evidence type="ECO:0000313" key="6">
    <source>
        <dbReference type="Proteomes" id="UP000177346"/>
    </source>
</evidence>
<dbReference type="InterPro" id="IPR036390">
    <property type="entry name" value="WH_DNA-bd_sf"/>
</dbReference>
<sequence>MRLEQRKENILDFIIRDYIKTANPVSSGRVSSRGALDASPATIRNVMLELDVEGYLYQPHTSAGRAPTNKSYRYFVENLMSVREPASGLRGELDRIIEKMDSELDSAFGELSRALAGHLKLFSGISILDEERIFGRGLPEVLKEPEFLRRGMAARFADFAENIHRDIKTFSNTEVNAKGFGIVSVLFRDENLGECVIFSAGPQRMNYERATSAVRYAAEDIKNKKKHAQRKR</sequence>
<keyword evidence="2" id="KW-0805">Transcription regulation</keyword>
<accession>A0A1F5XG94</accession>
<evidence type="ECO:0000256" key="2">
    <source>
        <dbReference type="ARBA" id="ARBA00023015"/>
    </source>
</evidence>
<protein>
    <recommendedName>
        <fullName evidence="7">Heat-inducible transcription repressor HrcA C-terminal domain-containing protein</fullName>
    </recommendedName>
</protein>
<evidence type="ECO:0000313" key="5">
    <source>
        <dbReference type="EMBL" id="OGF86945.1"/>
    </source>
</evidence>
<name>A0A1F5XG94_9BACT</name>
<evidence type="ECO:0000256" key="3">
    <source>
        <dbReference type="ARBA" id="ARBA00023016"/>
    </source>
</evidence>
<dbReference type="EMBL" id="MFIF01000009">
    <property type="protein sequence ID" value="OGF86945.1"/>
    <property type="molecule type" value="Genomic_DNA"/>
</dbReference>
<keyword evidence="3" id="KW-0346">Stress response</keyword>
<reference evidence="5 6" key="1">
    <citation type="journal article" date="2016" name="Nat. Commun.">
        <title>Thousands of microbial genomes shed light on interconnected biogeochemical processes in an aquifer system.</title>
        <authorList>
            <person name="Anantharaman K."/>
            <person name="Brown C.T."/>
            <person name="Hug L.A."/>
            <person name="Sharon I."/>
            <person name="Castelle C.J."/>
            <person name="Probst A.J."/>
            <person name="Thomas B.C."/>
            <person name="Singh A."/>
            <person name="Wilkins M.J."/>
            <person name="Karaoz U."/>
            <person name="Brodie E.L."/>
            <person name="Williams K.H."/>
            <person name="Hubbard S.S."/>
            <person name="Banfield J.F."/>
        </authorList>
    </citation>
    <scope>NUCLEOTIDE SEQUENCE [LARGE SCALE GENOMIC DNA]</scope>
</reference>
<comment type="caution">
    <text evidence="5">The sequence shown here is derived from an EMBL/GenBank/DDBJ whole genome shotgun (WGS) entry which is preliminary data.</text>
</comment>
<dbReference type="PANTHER" id="PTHR34824:SF1">
    <property type="entry name" value="HEAT-INDUCIBLE TRANSCRIPTION REPRESSOR HRCA"/>
    <property type="match status" value="1"/>
</dbReference>
<dbReference type="AlphaFoldDB" id="A0A1F5XG94"/>
<dbReference type="SUPFAM" id="SSF55781">
    <property type="entry name" value="GAF domain-like"/>
    <property type="match status" value="1"/>
</dbReference>
<dbReference type="Gene3D" id="1.10.10.10">
    <property type="entry name" value="Winged helix-like DNA-binding domain superfamily/Winged helix DNA-binding domain"/>
    <property type="match status" value="1"/>
</dbReference>
<evidence type="ECO:0008006" key="7">
    <source>
        <dbReference type="Google" id="ProtNLM"/>
    </source>
</evidence>
<organism evidence="5 6">
    <name type="scientific">Candidatus Giovannonibacteria bacterium RIFCSPLOWO2_01_FULL_46_32</name>
    <dbReference type="NCBI Taxonomy" id="1798353"/>
    <lineage>
        <taxon>Bacteria</taxon>
        <taxon>Candidatus Giovannoniibacteriota</taxon>
    </lineage>
</organism>